<dbReference type="Pfam" id="PF03311">
    <property type="entry name" value="Cornichon"/>
    <property type="match status" value="1"/>
</dbReference>
<reference evidence="8" key="1">
    <citation type="submission" date="2018-01" db="EMBL/GenBank/DDBJ databases">
        <authorList>
            <person name="Mao J.F."/>
        </authorList>
    </citation>
    <scope>NUCLEOTIDE SEQUENCE</scope>
    <source>
        <strain evidence="8">Huo1</strain>
        <tissue evidence="8">Leaf</tissue>
    </source>
</reference>
<evidence type="ECO:0000256" key="7">
    <source>
        <dbReference type="SAM" id="SignalP"/>
    </source>
</evidence>
<evidence type="ECO:0000313" key="9">
    <source>
        <dbReference type="Proteomes" id="UP000298416"/>
    </source>
</evidence>
<dbReference type="EMBL" id="PNBA02000016">
    <property type="protein sequence ID" value="KAG6397257.1"/>
    <property type="molecule type" value="Genomic_DNA"/>
</dbReference>
<comment type="subcellular location">
    <subcellularLocation>
        <location evidence="1">Membrane</location>
        <topology evidence="1">Multi-pass membrane protein</topology>
    </subcellularLocation>
</comment>
<organism evidence="8">
    <name type="scientific">Salvia splendens</name>
    <name type="common">Scarlet sage</name>
    <dbReference type="NCBI Taxonomy" id="180675"/>
    <lineage>
        <taxon>Eukaryota</taxon>
        <taxon>Viridiplantae</taxon>
        <taxon>Streptophyta</taxon>
        <taxon>Embryophyta</taxon>
        <taxon>Tracheophyta</taxon>
        <taxon>Spermatophyta</taxon>
        <taxon>Magnoliopsida</taxon>
        <taxon>eudicotyledons</taxon>
        <taxon>Gunneridae</taxon>
        <taxon>Pentapetalae</taxon>
        <taxon>asterids</taxon>
        <taxon>lamiids</taxon>
        <taxon>Lamiales</taxon>
        <taxon>Lamiaceae</taxon>
        <taxon>Nepetoideae</taxon>
        <taxon>Mentheae</taxon>
        <taxon>Salviinae</taxon>
        <taxon>Salvia</taxon>
        <taxon>Salvia subgen. Calosphace</taxon>
        <taxon>core Calosphace</taxon>
    </lineage>
</organism>
<dbReference type="GO" id="GO:0016192">
    <property type="term" value="P:vesicle-mediated transport"/>
    <property type="evidence" value="ECO:0007669"/>
    <property type="project" value="InterPro"/>
</dbReference>
<protein>
    <submittedName>
        <fullName evidence="8">Uncharacterized protein</fullName>
    </submittedName>
</protein>
<dbReference type="PANTHER" id="PTHR12290">
    <property type="entry name" value="CORNICHON-RELATED"/>
    <property type="match status" value="1"/>
</dbReference>
<keyword evidence="4 6" id="KW-1133">Transmembrane helix</keyword>
<sequence length="123" mass="14460">MTGHWIMFLLLLPTAYYNLKQYLSNKHLVDVTEVFKVVNTEKKARLIKLAFYVIFFGLVITRTIAMGTFSSVLSVLRSNDKEVDFRFQVLEIWKSVGLHCLLYALYLLTMMMLWLGRLYIELV</sequence>
<evidence type="ECO:0000313" key="8">
    <source>
        <dbReference type="EMBL" id="KAG6397257.1"/>
    </source>
</evidence>
<evidence type="ECO:0000256" key="1">
    <source>
        <dbReference type="ARBA" id="ARBA00004141"/>
    </source>
</evidence>
<comment type="caution">
    <text evidence="8">The sequence shown here is derived from an EMBL/GenBank/DDBJ whole genome shotgun (WGS) entry which is preliminary data.</text>
</comment>
<feature type="signal peptide" evidence="7">
    <location>
        <begin position="1"/>
        <end position="17"/>
    </location>
</feature>
<accession>A0A8X8Z9R2</accession>
<evidence type="ECO:0000256" key="4">
    <source>
        <dbReference type="ARBA" id="ARBA00022989"/>
    </source>
</evidence>
<keyword evidence="9" id="KW-1185">Reference proteome</keyword>
<dbReference type="AlphaFoldDB" id="A0A8X8Z9R2"/>
<keyword evidence="3 6" id="KW-0812">Transmembrane</keyword>
<evidence type="ECO:0000256" key="3">
    <source>
        <dbReference type="ARBA" id="ARBA00022692"/>
    </source>
</evidence>
<keyword evidence="7" id="KW-0732">Signal</keyword>
<evidence type="ECO:0000256" key="5">
    <source>
        <dbReference type="ARBA" id="ARBA00023136"/>
    </source>
</evidence>
<gene>
    <name evidence="8" type="ORF">SASPL_143423</name>
</gene>
<feature type="transmembrane region" description="Helical" evidence="6">
    <location>
        <begin position="49"/>
        <end position="76"/>
    </location>
</feature>
<comment type="similarity">
    <text evidence="2">Belongs to the cornichon family.</text>
</comment>
<proteinExistence type="inferred from homology"/>
<dbReference type="GO" id="GO:0016020">
    <property type="term" value="C:membrane"/>
    <property type="evidence" value="ECO:0007669"/>
    <property type="project" value="UniProtKB-SubCell"/>
</dbReference>
<evidence type="ECO:0000256" key="6">
    <source>
        <dbReference type="SAM" id="Phobius"/>
    </source>
</evidence>
<keyword evidence="5 6" id="KW-0472">Membrane</keyword>
<name>A0A8X8Z9R2_SALSN</name>
<dbReference type="InterPro" id="IPR003377">
    <property type="entry name" value="Cornichon"/>
</dbReference>
<dbReference type="Proteomes" id="UP000298416">
    <property type="component" value="Unassembled WGS sequence"/>
</dbReference>
<evidence type="ECO:0000256" key="2">
    <source>
        <dbReference type="ARBA" id="ARBA00010095"/>
    </source>
</evidence>
<reference evidence="8" key="2">
    <citation type="submission" date="2020-08" db="EMBL/GenBank/DDBJ databases">
        <title>Plant Genome Project.</title>
        <authorList>
            <person name="Zhang R.-G."/>
        </authorList>
    </citation>
    <scope>NUCLEOTIDE SEQUENCE</scope>
    <source>
        <strain evidence="8">Huo1</strain>
        <tissue evidence="8">Leaf</tissue>
    </source>
</reference>
<feature type="transmembrane region" description="Helical" evidence="6">
    <location>
        <begin position="96"/>
        <end position="120"/>
    </location>
</feature>
<feature type="chain" id="PRO_5036462287" evidence="7">
    <location>
        <begin position="18"/>
        <end position="123"/>
    </location>
</feature>